<dbReference type="PANTHER" id="PTHR30204">
    <property type="entry name" value="REDOX-CYCLING DRUG-SENSING TRANSCRIPTIONAL ACTIVATOR SOXR"/>
    <property type="match status" value="1"/>
</dbReference>
<gene>
    <name evidence="6" type="ORF">FC19_GL001126</name>
</gene>
<dbReference type="GO" id="GO:0003700">
    <property type="term" value="F:DNA-binding transcription factor activity"/>
    <property type="evidence" value="ECO:0007669"/>
    <property type="project" value="InterPro"/>
</dbReference>
<name>A0A0R2D6D8_9LACO</name>
<dbReference type="PRINTS" id="PR00040">
    <property type="entry name" value="HTHMERR"/>
</dbReference>
<dbReference type="Gene3D" id="1.10.1660.10">
    <property type="match status" value="1"/>
</dbReference>
<reference evidence="6 7" key="1">
    <citation type="journal article" date="2015" name="Genome Announc.">
        <title>Expanding the biotechnology potential of lactobacilli through comparative genomics of 213 strains and associated genera.</title>
        <authorList>
            <person name="Sun Z."/>
            <person name="Harris H.M."/>
            <person name="McCann A."/>
            <person name="Guo C."/>
            <person name="Argimon S."/>
            <person name="Zhang W."/>
            <person name="Yang X."/>
            <person name="Jeffery I.B."/>
            <person name="Cooney J.C."/>
            <person name="Kagawa T.F."/>
            <person name="Liu W."/>
            <person name="Song Y."/>
            <person name="Salvetti E."/>
            <person name="Wrobel A."/>
            <person name="Rasinkangas P."/>
            <person name="Parkhill J."/>
            <person name="Rea M.C."/>
            <person name="O'Sullivan O."/>
            <person name="Ritari J."/>
            <person name="Douillard F.P."/>
            <person name="Paul Ross R."/>
            <person name="Yang R."/>
            <person name="Briner A.E."/>
            <person name="Felis G.E."/>
            <person name="de Vos W.M."/>
            <person name="Barrangou R."/>
            <person name="Klaenhammer T.R."/>
            <person name="Caufield P.W."/>
            <person name="Cui Y."/>
            <person name="Zhang H."/>
            <person name="O'Toole P.W."/>
        </authorList>
    </citation>
    <scope>NUCLEOTIDE SEQUENCE [LARGE SCALE GENOMIC DNA]</scope>
    <source>
        <strain evidence="6 7">DSM 21051</strain>
    </source>
</reference>
<dbReference type="STRING" id="1423725.FC19_GL001126"/>
<keyword evidence="3" id="KW-0010">Activator</keyword>
<evidence type="ECO:0000313" key="7">
    <source>
        <dbReference type="Proteomes" id="UP000051015"/>
    </source>
</evidence>
<dbReference type="InterPro" id="IPR036244">
    <property type="entry name" value="TipA-like_antibiotic-bd"/>
</dbReference>
<dbReference type="InterPro" id="IPR012925">
    <property type="entry name" value="TipAS_dom"/>
</dbReference>
<evidence type="ECO:0000256" key="4">
    <source>
        <dbReference type="ARBA" id="ARBA00023163"/>
    </source>
</evidence>
<dbReference type="RefSeq" id="WP_057876133.1">
    <property type="nucleotide sequence ID" value="NZ_AYZD01000017.1"/>
</dbReference>
<comment type="caution">
    <text evidence="6">The sequence shown here is derived from an EMBL/GenBank/DDBJ whole genome shotgun (WGS) entry which is preliminary data.</text>
</comment>
<keyword evidence="4" id="KW-0804">Transcription</keyword>
<dbReference type="Pfam" id="PF07739">
    <property type="entry name" value="TipAS"/>
    <property type="match status" value="1"/>
</dbReference>
<dbReference type="Proteomes" id="UP000051015">
    <property type="component" value="Unassembled WGS sequence"/>
</dbReference>
<keyword evidence="2" id="KW-0238">DNA-binding</keyword>
<dbReference type="OrthoDB" id="9814833at2"/>
<dbReference type="PROSITE" id="PS50937">
    <property type="entry name" value="HTH_MERR_2"/>
    <property type="match status" value="1"/>
</dbReference>
<feature type="domain" description="HTH merR-type" evidence="5">
    <location>
        <begin position="2"/>
        <end position="71"/>
    </location>
</feature>
<evidence type="ECO:0000259" key="5">
    <source>
        <dbReference type="PROSITE" id="PS50937"/>
    </source>
</evidence>
<dbReference type="CDD" id="cd01106">
    <property type="entry name" value="HTH_TipAL-Mta"/>
    <property type="match status" value="1"/>
</dbReference>
<keyword evidence="7" id="KW-1185">Reference proteome</keyword>
<evidence type="ECO:0000256" key="1">
    <source>
        <dbReference type="ARBA" id="ARBA00023015"/>
    </source>
</evidence>
<dbReference type="InterPro" id="IPR047057">
    <property type="entry name" value="MerR_fam"/>
</dbReference>
<evidence type="ECO:0000313" key="6">
    <source>
        <dbReference type="EMBL" id="KRM96059.1"/>
    </source>
</evidence>
<dbReference type="Gene3D" id="1.10.490.50">
    <property type="entry name" value="Antibiotic binding domain of TipA-like multidrug resistance regulators"/>
    <property type="match status" value="1"/>
</dbReference>
<accession>A0A0R2D6D8</accession>
<dbReference type="InterPro" id="IPR009061">
    <property type="entry name" value="DNA-bd_dom_put_sf"/>
</dbReference>
<dbReference type="GO" id="GO:0003677">
    <property type="term" value="F:DNA binding"/>
    <property type="evidence" value="ECO:0007669"/>
    <property type="project" value="UniProtKB-KW"/>
</dbReference>
<evidence type="ECO:0000256" key="3">
    <source>
        <dbReference type="ARBA" id="ARBA00023159"/>
    </source>
</evidence>
<dbReference type="SUPFAM" id="SSF89082">
    <property type="entry name" value="Antibiotic binding domain of TipA-like multidrug resistance regulators"/>
    <property type="match status" value="1"/>
</dbReference>
<dbReference type="InterPro" id="IPR000551">
    <property type="entry name" value="MerR-type_HTH_dom"/>
</dbReference>
<dbReference type="EMBL" id="AYZD01000017">
    <property type="protein sequence ID" value="KRM96059.1"/>
    <property type="molecule type" value="Genomic_DNA"/>
</dbReference>
<dbReference type="SUPFAM" id="SSF46955">
    <property type="entry name" value="Putative DNA-binding domain"/>
    <property type="match status" value="1"/>
</dbReference>
<dbReference type="SMART" id="SM00422">
    <property type="entry name" value="HTH_MERR"/>
    <property type="match status" value="1"/>
</dbReference>
<dbReference type="PANTHER" id="PTHR30204:SF90">
    <property type="entry name" value="HTH-TYPE TRANSCRIPTIONAL ACTIVATOR MTA"/>
    <property type="match status" value="1"/>
</dbReference>
<evidence type="ECO:0000256" key="2">
    <source>
        <dbReference type="ARBA" id="ARBA00023125"/>
    </source>
</evidence>
<dbReference type="AlphaFoldDB" id="A0A0R2D6D8"/>
<dbReference type="PATRIC" id="fig|1423725.3.peg.1160"/>
<sequence>MTYSITELAKLAGISTRTLRFYDKKGLLKARRDPKNNYRYYDGAAINQLQKIMFLKLFDLPLNQIKKVLEASEAVQYQALCNQRKKIIAEQSRLSNLLINLNQTLATMKGAPAMNDTEKFAAFKAKRIDDNETQYGQEIRNKYGDKIIDDSNRRLNLLSEIDMMHLKELTNQILTTLKPLVGTHDLKNPAAKHLFDLHKEFLLANWSKEQYSPEAHRSLATMYIADKRFIKYYEEGTGKKGAAKTLKEIIAYYA</sequence>
<organism evidence="6 7">
    <name type="scientific">Liquorilactobacillus aquaticus DSM 21051</name>
    <dbReference type="NCBI Taxonomy" id="1423725"/>
    <lineage>
        <taxon>Bacteria</taxon>
        <taxon>Bacillati</taxon>
        <taxon>Bacillota</taxon>
        <taxon>Bacilli</taxon>
        <taxon>Lactobacillales</taxon>
        <taxon>Lactobacillaceae</taxon>
        <taxon>Liquorilactobacillus</taxon>
    </lineage>
</organism>
<dbReference type="Pfam" id="PF13411">
    <property type="entry name" value="MerR_1"/>
    <property type="match status" value="1"/>
</dbReference>
<proteinExistence type="predicted"/>
<protein>
    <submittedName>
        <fullName evidence="6">MerR family transcriptional regulator</fullName>
    </submittedName>
</protein>
<keyword evidence="1" id="KW-0805">Transcription regulation</keyword>